<name>G2E9U1_9FLAO</name>
<dbReference type="CDD" id="cd04301">
    <property type="entry name" value="NAT_SF"/>
    <property type="match status" value="1"/>
</dbReference>
<sequence length="154" mass="17881">MMLEIIPFEKQYANAFYKLNIEWLESYFYVEPLDKEVLSNPEIYIINKGGFIFFVRLDNKIVGTVALMPTTDRSILELTKMAISPTLRGQNMGQKLMQHCIDFAKEQNLKSLILYTNSKLKNAIHIYSKYGFVNVPVEENSPYTRGDIKMILDL</sequence>
<dbReference type="Gene3D" id="3.40.630.30">
    <property type="match status" value="1"/>
</dbReference>
<keyword evidence="1 3" id="KW-0808">Transferase</keyword>
<dbReference type="OrthoDB" id="1431064at2"/>
<comment type="caution">
    <text evidence="3">The sequence shown here is derived from an EMBL/GenBank/DDBJ whole genome shotgun (WGS) entry which is preliminary data.</text>
</comment>
<evidence type="ECO:0000313" key="3">
    <source>
        <dbReference type="EMBL" id="EGV44871.2"/>
    </source>
</evidence>
<organism evidence="3 4">
    <name type="scientific">Bizionia argentinensis JUB59</name>
    <dbReference type="NCBI Taxonomy" id="1046627"/>
    <lineage>
        <taxon>Bacteria</taxon>
        <taxon>Pseudomonadati</taxon>
        <taxon>Bacteroidota</taxon>
        <taxon>Flavobacteriia</taxon>
        <taxon>Flavobacteriales</taxon>
        <taxon>Flavobacteriaceae</taxon>
        <taxon>Bizionia</taxon>
    </lineage>
</organism>
<dbReference type="Pfam" id="PF00583">
    <property type="entry name" value="Acetyltransf_1"/>
    <property type="match status" value="1"/>
</dbReference>
<dbReference type="PANTHER" id="PTHR13947:SF37">
    <property type="entry name" value="LD18367P"/>
    <property type="match status" value="1"/>
</dbReference>
<proteinExistence type="predicted"/>
<dbReference type="PROSITE" id="PS51186">
    <property type="entry name" value="GNAT"/>
    <property type="match status" value="1"/>
</dbReference>
<evidence type="ECO:0000259" key="2">
    <source>
        <dbReference type="PROSITE" id="PS51186"/>
    </source>
</evidence>
<dbReference type="Proteomes" id="UP000003730">
    <property type="component" value="Unassembled WGS sequence"/>
</dbReference>
<dbReference type="AlphaFoldDB" id="G2E9U1"/>
<evidence type="ECO:0000256" key="1">
    <source>
        <dbReference type="ARBA" id="ARBA00022679"/>
    </source>
</evidence>
<gene>
    <name evidence="3" type="ORF">BZARG_302</name>
</gene>
<dbReference type="InterPro" id="IPR000182">
    <property type="entry name" value="GNAT_dom"/>
</dbReference>
<dbReference type="InterPro" id="IPR050769">
    <property type="entry name" value="NAT_camello-type"/>
</dbReference>
<protein>
    <submittedName>
        <fullName evidence="3">GNAT family N-acetyltransferase</fullName>
    </submittedName>
</protein>
<accession>G2E9U1</accession>
<dbReference type="STRING" id="1046627.BZARG_302"/>
<dbReference type="PATRIC" id="fig|1046627.3.peg.316"/>
<dbReference type="EMBL" id="AFXZ01000002">
    <property type="protein sequence ID" value="EGV44871.2"/>
    <property type="molecule type" value="Genomic_DNA"/>
</dbReference>
<dbReference type="SUPFAM" id="SSF55729">
    <property type="entry name" value="Acyl-CoA N-acyltransferases (Nat)"/>
    <property type="match status" value="1"/>
</dbReference>
<evidence type="ECO:0000313" key="4">
    <source>
        <dbReference type="Proteomes" id="UP000003730"/>
    </source>
</evidence>
<dbReference type="InterPro" id="IPR016181">
    <property type="entry name" value="Acyl_CoA_acyltransferase"/>
</dbReference>
<keyword evidence="4" id="KW-1185">Reference proteome</keyword>
<feature type="domain" description="N-acetyltransferase" evidence="2">
    <location>
        <begin position="3"/>
        <end position="154"/>
    </location>
</feature>
<reference evidence="3 4" key="1">
    <citation type="journal article" date="2008" name="Int. J. Syst. Evol. Microbiol.">
        <title>Bizionia argentinensis sp. nov., isolated from surface marine water in Antarctica.</title>
        <authorList>
            <person name="Bercovich A."/>
            <person name="Vazquez S.C."/>
            <person name="Yankilevich P."/>
            <person name="Coria S.H."/>
            <person name="Foti M."/>
            <person name="Hernandez E."/>
            <person name="Vidal A."/>
            <person name="Ruberto L."/>
            <person name="Melo C."/>
            <person name="Marenssi S."/>
            <person name="Criscuolo M."/>
            <person name="Memoli M."/>
            <person name="Arguelles M."/>
            <person name="Mac Cormack W.P."/>
        </authorList>
    </citation>
    <scope>NUCLEOTIDE SEQUENCE [LARGE SCALE GENOMIC DNA]</scope>
    <source>
        <strain evidence="3 4">JUB59</strain>
    </source>
</reference>
<dbReference type="GO" id="GO:0008080">
    <property type="term" value="F:N-acetyltransferase activity"/>
    <property type="evidence" value="ECO:0007669"/>
    <property type="project" value="InterPro"/>
</dbReference>
<dbReference type="PANTHER" id="PTHR13947">
    <property type="entry name" value="GNAT FAMILY N-ACETYLTRANSFERASE"/>
    <property type="match status" value="1"/>
</dbReference>
<dbReference type="eggNOG" id="COG0456">
    <property type="taxonomic scope" value="Bacteria"/>
</dbReference>